<reference evidence="3 4" key="1">
    <citation type="journal article" date="2017" name="Curr. Biol.">
        <title>The Evolution of Venom by Co-option of Single-Copy Genes.</title>
        <authorList>
            <person name="Martinson E.O."/>
            <person name="Mrinalini"/>
            <person name="Kelkar Y.D."/>
            <person name="Chang C.H."/>
            <person name="Werren J.H."/>
        </authorList>
    </citation>
    <scope>NUCLEOTIDE SEQUENCE [LARGE SCALE GENOMIC DNA]</scope>
    <source>
        <strain evidence="3 4">Alberta</strain>
        <tissue evidence="3">Whole body</tissue>
    </source>
</reference>
<evidence type="ECO:0000313" key="4">
    <source>
        <dbReference type="Proteomes" id="UP000215335"/>
    </source>
</evidence>
<dbReference type="Proteomes" id="UP000215335">
    <property type="component" value="Unassembled WGS sequence"/>
</dbReference>
<evidence type="ECO:0000313" key="3">
    <source>
        <dbReference type="EMBL" id="OXU28944.1"/>
    </source>
</evidence>
<gene>
    <name evidence="3" type="ORF">TSAR_009802</name>
</gene>
<proteinExistence type="predicted"/>
<keyword evidence="2" id="KW-1133">Transmembrane helix</keyword>
<accession>A0A232FDS3</accession>
<feature type="compositionally biased region" description="Polar residues" evidence="1">
    <location>
        <begin position="282"/>
        <end position="291"/>
    </location>
</feature>
<name>A0A232FDS3_9HYME</name>
<dbReference type="EMBL" id="NNAY01000356">
    <property type="protein sequence ID" value="OXU28944.1"/>
    <property type="molecule type" value="Genomic_DNA"/>
</dbReference>
<feature type="compositionally biased region" description="Low complexity" evidence="1">
    <location>
        <begin position="256"/>
        <end position="271"/>
    </location>
</feature>
<dbReference type="AlphaFoldDB" id="A0A232FDS3"/>
<comment type="caution">
    <text evidence="3">The sequence shown here is derived from an EMBL/GenBank/DDBJ whole genome shotgun (WGS) entry which is preliminary data.</text>
</comment>
<evidence type="ECO:0000256" key="2">
    <source>
        <dbReference type="SAM" id="Phobius"/>
    </source>
</evidence>
<keyword evidence="2" id="KW-0812">Transmembrane</keyword>
<feature type="transmembrane region" description="Helical" evidence="2">
    <location>
        <begin position="12"/>
        <end position="32"/>
    </location>
</feature>
<evidence type="ECO:0000256" key="1">
    <source>
        <dbReference type="SAM" id="MobiDB-lite"/>
    </source>
</evidence>
<keyword evidence="4" id="KW-1185">Reference proteome</keyword>
<feature type="region of interest" description="Disordered" evidence="1">
    <location>
        <begin position="256"/>
        <end position="292"/>
    </location>
</feature>
<protein>
    <submittedName>
        <fullName evidence="3">Uncharacterized protein</fullName>
    </submittedName>
</protein>
<keyword evidence="2" id="KW-0472">Membrane</keyword>
<feature type="transmembrane region" description="Helical" evidence="2">
    <location>
        <begin position="195"/>
        <end position="223"/>
    </location>
</feature>
<sequence length="761" mass="86609">MNIWNVNDDTSYVFVMGGVMGIGDVAINILCYTEAVDRKVQAVRVKLHKPTVVHLIKVHLKSPWKVGYEDSQKIVASLTKAADNNQWTINQDIVVNKPETGDKKVFSILYENPITLIDVCKNYNVVLIDHLYMIASKNNKKRLDLVTSPMLLMNGNATVVGFNLFGPDEPMMKQKRKIELEHAGSKIKKIYRDDAIYTLIFCAVIVTISSTIAVTSVAIMSLISLKLLVPNRRYRPNLIMIRTRLSIGCEIDQSTVPAPVSTSTSTPSSTARSDNRQPPPQENATCSSSENNKNRQVKHFDLKEFRLNFVIPDNYQKIEISMHDIHDAYYREKAKLPSQNDGASVDTHRQRDFWMLMYNFLFEAFESNYNEFLMSRRKFLGIIDTVLFSLVTCKDDALDNLQRMRRYLAIKTDSESTIRIKSAEKTTAGTSASLQEKEIDDFCEGSIVNANYMKKTVVHFFSMSEILQNISAPEDIAFTGIEFHENFPMPIKFDKDRKVQAVRVKLHKPTLVHLIKVHLKSPWKVGHEDSKKIVASLTKAADNNQWTINQDIVVNKPETGDKKVFSILYKNPITLIDVCKNYNVVLIDHLYMIASKNNKKRLDLAVRVKLHKPTVVHLIKVHLKSPWKVGYEDSQKIVASLTKAADNNQWTINQDIVVNKPETGDKKVFSILYENPITLIDVCKNYNVVLIDHLYMVVSKNNKNRLDLITSPMLLMNGNATVVGFNLFGSDVATMKQKRKIVLEHAVLEAGSKMKKRKLNK</sequence>
<organism evidence="3 4">
    <name type="scientific">Trichomalopsis sarcophagae</name>
    <dbReference type="NCBI Taxonomy" id="543379"/>
    <lineage>
        <taxon>Eukaryota</taxon>
        <taxon>Metazoa</taxon>
        <taxon>Ecdysozoa</taxon>
        <taxon>Arthropoda</taxon>
        <taxon>Hexapoda</taxon>
        <taxon>Insecta</taxon>
        <taxon>Pterygota</taxon>
        <taxon>Neoptera</taxon>
        <taxon>Endopterygota</taxon>
        <taxon>Hymenoptera</taxon>
        <taxon>Apocrita</taxon>
        <taxon>Proctotrupomorpha</taxon>
        <taxon>Chalcidoidea</taxon>
        <taxon>Pteromalidae</taxon>
        <taxon>Pteromalinae</taxon>
        <taxon>Trichomalopsis</taxon>
    </lineage>
</organism>